<evidence type="ECO:0000259" key="3">
    <source>
        <dbReference type="PROSITE" id="PS50879"/>
    </source>
</evidence>
<dbReference type="InterPro" id="IPR043502">
    <property type="entry name" value="DNA/RNA_pol_sf"/>
</dbReference>
<proteinExistence type="predicted"/>
<feature type="compositionally biased region" description="Basic and acidic residues" evidence="1">
    <location>
        <begin position="85"/>
        <end position="97"/>
    </location>
</feature>
<dbReference type="InterPro" id="IPR036691">
    <property type="entry name" value="Endo/exonu/phosph_ase_sf"/>
</dbReference>
<dbReference type="Proteomes" id="UP000509510">
    <property type="component" value="Chromosome V"/>
</dbReference>
<dbReference type="PROSITE" id="PS50878">
    <property type="entry name" value="RT_POL"/>
    <property type="match status" value="1"/>
</dbReference>
<dbReference type="Gene3D" id="3.30.420.10">
    <property type="entry name" value="Ribonuclease H-like superfamily/Ribonuclease H"/>
    <property type="match status" value="1"/>
</dbReference>
<name>A0A7H8R879_TALRU</name>
<feature type="region of interest" description="Disordered" evidence="1">
    <location>
        <begin position="163"/>
        <end position="238"/>
    </location>
</feature>
<dbReference type="PANTHER" id="PTHR33481">
    <property type="entry name" value="REVERSE TRANSCRIPTASE"/>
    <property type="match status" value="1"/>
</dbReference>
<keyword evidence="5" id="KW-1185">Reference proteome</keyword>
<dbReference type="InterPro" id="IPR005135">
    <property type="entry name" value="Endo/exonuclease/phosphatase"/>
</dbReference>
<dbReference type="RefSeq" id="XP_035348768.1">
    <property type="nucleotide sequence ID" value="XM_035492875.1"/>
</dbReference>
<dbReference type="EMBL" id="CP055902">
    <property type="protein sequence ID" value="QKX62594.1"/>
    <property type="molecule type" value="Genomic_DNA"/>
</dbReference>
<dbReference type="OrthoDB" id="4226988at2759"/>
<dbReference type="InterPro" id="IPR002156">
    <property type="entry name" value="RNaseH_domain"/>
</dbReference>
<organism evidence="4 5">
    <name type="scientific">Talaromyces rugulosus</name>
    <name type="common">Penicillium rugulosum</name>
    <dbReference type="NCBI Taxonomy" id="121627"/>
    <lineage>
        <taxon>Eukaryota</taxon>
        <taxon>Fungi</taxon>
        <taxon>Dikarya</taxon>
        <taxon>Ascomycota</taxon>
        <taxon>Pezizomycotina</taxon>
        <taxon>Eurotiomycetes</taxon>
        <taxon>Eurotiomycetidae</taxon>
        <taxon>Eurotiales</taxon>
        <taxon>Trichocomaceae</taxon>
        <taxon>Talaromyces</taxon>
        <taxon>Talaromyces sect. Islandici</taxon>
    </lineage>
</organism>
<dbReference type="InterPro" id="IPR036397">
    <property type="entry name" value="RNaseH_sf"/>
</dbReference>
<sequence>MAPGLPNIDNHPLDPGGQALGLVNPVGAYIGTPAGTAPPAPPEASATVPQSEGFLPSLEINPRELFSPLSSVPGSQEAPKTLGKRLQEHSPDGAERAPMKALIGPAYKDMEQALLGHFASSNSALHAEMAAMKAYMTSLVEAMEQRLTGQLGALERRFSTLEAQQASPNAPNHPLKPLSSGGDRQGPRQPLPSQGTTFAEVAHGPQANPNRAAKPIEPRRASPPISKPPPGVKPAAGPQWADIAASNAQEWQIVTKKRAYSPNQPPKVQIDPGSLKPIRGSNKGDRRLIFRRENGRTAPRKSKADVILQLNRCLAQAGFPNFARVIDANYTESGAISALLDQGSTVGSLLPAYKDLLVAACHRVDPAVISVEADQQWHKIKVHAVPVARYSASGLGLAREEIELGGTCTLMRNPTWIKPIAAIQTNKQRFSTIVITVGGLDDARRLLARGVRFGGNRHPTSPYHEVGKDTVCTRCCGIGHRTYRGCGTRPPLCTVCAGAHEAQEHTCNVLDCRAQTGHPCLHAPTKCGNCGGKHQADSPGCPKLREARRRLHKRFPGVEVVMPPPPPEWTEWEGVAEEASPPTTTQDAPQAPKLREVDDAMEDAPGTSPLPYSSPWALEAGIERQIGIICLQEPYIAYDFSHPGYLLYWPGGEKRDQRVLMAIRKDLIGAVRVENRTDLVDHPYLQALDIWEAPIISGHAPRRTRIVNCYDVWIGASYRWQGAFPRRRRAIEDADWDLLIVGRCLLVGDFNAHSPSWNPLAKGRVNAEPLEQLIERHSLYVNNPLGEATRYKKTEGVSIIDLALSSPTLGPLQAWEVDKDKPTTSDHELIVLAWEALEPPPGGISGEITGWQIEALQVNEEALKLATAAWASEAVGHPPLSDQCTEEDLAREANWVQDTLTSVLDRHAKAVRLCARSKRWWKPELRQARSLWAAARKRWQAHACTDTEFKAARTAYYHEIKAAKRTCWEVFLAEGGPGGKEEWKKGSNPTGNPFPKGPRDGLEKPSPGDPNRCWIALQYTKPRTNPTTPALQGPDLEAPPATTMADKEALIRETAFPNAPRSSPPGELPGGQAHMLITPERVHQALFSQSIKKAPGADRLNFKACRLLWALDSPRIIGMARQCFRLGVHPGAWKTAKGILLRKPGKPDYTQVKAWRMISLLSCLGKVVEKLAAGLIADWCEAQGALHPGQMGCRRGRGAIDAVACLVQTVHEGWTQKLLTGTIFIDVMGAFDHVDPYKLSEAMEAAGLDNDLIRWTLSFLTNRRVSLVIDGYKAPEQPIDSGLPQGSPVSPILFLIYIRGVFQAMEQQVPGIKALSYADDIGLVAQGSSVSEICRQLEAAAKAAIEWGLADSVKFDPKKTEAILFSRATSREHKNQVQEARVQVGDALVAFSPTAIRWLGVLLDPKLTLKAHYKYRLQKGQNTERRVRALCKAQGLPPGLAWRIQKATAQSVALYGAELWWHGQKNCLEGLQGLINNQARAVTGMLKSTPLGPLIREAALEPAEALLDSKQRRYALRLLGLPQGHPAAEILPITLREGDAHAQPGEQPLEDRAWATPTRRGPWKLGMGLARRLREALTADPSQGFERTIEPGNRSIPLDFRIDSPETAMQLASDPLSGIGNTDLYSDGSRLDDQRVGAAVAYKPLIGPWRSRLAPLGAGFEVFDAELIGVVEALEWALAENLRGPIRVFLDAQAAIGRLQHTQPGPGQALALRAHDLAKELQATGRRVTICWVPGHKGVPGNEEADKAAKKAAGKPRTGKYSGISLAHAQRACTEAYRAARANWLAAKLAKRAQRASQAYYPPRGWKLDPMLANTPKHLARRYYQFKTGHAPIGAYLHRIKARDFPNCLGCSRGTETVRHLLTNCRQWCHQREKLYAGLAEAGVKALQDSEQCPEARLFQDPKATTALLAFIGAIREREDNQQAWEQAYKTDNWGIEALDEGEREGEG</sequence>
<dbReference type="GO" id="GO:0004523">
    <property type="term" value="F:RNA-DNA hybrid ribonuclease activity"/>
    <property type="evidence" value="ECO:0007669"/>
    <property type="project" value="InterPro"/>
</dbReference>
<evidence type="ECO:0000256" key="1">
    <source>
        <dbReference type="SAM" id="MobiDB-lite"/>
    </source>
</evidence>
<dbReference type="InterPro" id="IPR000477">
    <property type="entry name" value="RT_dom"/>
</dbReference>
<dbReference type="Gene3D" id="3.60.10.10">
    <property type="entry name" value="Endonuclease/exonuclease/phosphatase"/>
    <property type="match status" value="1"/>
</dbReference>
<dbReference type="Pfam" id="PF00078">
    <property type="entry name" value="RVT_1"/>
    <property type="match status" value="1"/>
</dbReference>
<dbReference type="SUPFAM" id="SSF56219">
    <property type="entry name" value="DNase I-like"/>
    <property type="match status" value="1"/>
</dbReference>
<dbReference type="SUPFAM" id="SSF53098">
    <property type="entry name" value="Ribonuclease H-like"/>
    <property type="match status" value="1"/>
</dbReference>
<dbReference type="KEGG" id="trg:TRUGW13939_09755"/>
<gene>
    <name evidence="4" type="ORF">TRUGW13939_09755</name>
</gene>
<dbReference type="Pfam" id="PF00075">
    <property type="entry name" value="RNase_H"/>
    <property type="match status" value="1"/>
</dbReference>
<dbReference type="Pfam" id="PF14529">
    <property type="entry name" value="Exo_endo_phos_2"/>
    <property type="match status" value="1"/>
</dbReference>
<dbReference type="CDD" id="cd09276">
    <property type="entry name" value="Rnase_HI_RT_non_LTR"/>
    <property type="match status" value="1"/>
</dbReference>
<dbReference type="CDD" id="cd01650">
    <property type="entry name" value="RT_nLTR_like"/>
    <property type="match status" value="1"/>
</dbReference>
<dbReference type="GO" id="GO:0003676">
    <property type="term" value="F:nucleic acid binding"/>
    <property type="evidence" value="ECO:0007669"/>
    <property type="project" value="InterPro"/>
</dbReference>
<reference evidence="5" key="1">
    <citation type="submission" date="2020-06" db="EMBL/GenBank/DDBJ databases">
        <title>A chromosome-scale genome assembly of Talaromyces rugulosus W13939.</title>
        <authorList>
            <person name="Wang B."/>
            <person name="Guo L."/>
            <person name="Ye K."/>
            <person name="Wang L."/>
        </authorList>
    </citation>
    <scope>NUCLEOTIDE SEQUENCE [LARGE SCALE GENOMIC DNA]</scope>
    <source>
        <strain evidence="5">W13939</strain>
    </source>
</reference>
<feature type="domain" description="Reverse transcriptase" evidence="2">
    <location>
        <begin position="1122"/>
        <end position="1403"/>
    </location>
</feature>
<evidence type="ECO:0000259" key="2">
    <source>
        <dbReference type="PROSITE" id="PS50878"/>
    </source>
</evidence>
<dbReference type="InterPro" id="IPR012337">
    <property type="entry name" value="RNaseH-like_sf"/>
</dbReference>
<dbReference type="PANTHER" id="PTHR33481:SF1">
    <property type="entry name" value="ENDONUCLEASE_EXONUCLEASE_PHOSPHATASE DOMAIN-CONTAINING PROTEIN-RELATED"/>
    <property type="match status" value="1"/>
</dbReference>
<dbReference type="PROSITE" id="PS50879">
    <property type="entry name" value="RNASE_H_1"/>
    <property type="match status" value="1"/>
</dbReference>
<protein>
    <recommendedName>
        <fullName evidence="6">Reverse transcriptase</fullName>
    </recommendedName>
</protein>
<accession>A0A7H8R879</accession>
<feature type="region of interest" description="Disordered" evidence="1">
    <location>
        <begin position="261"/>
        <end position="282"/>
    </location>
</feature>
<feature type="region of interest" description="Disordered" evidence="1">
    <location>
        <begin position="67"/>
        <end position="97"/>
    </location>
</feature>
<dbReference type="GeneID" id="55997238"/>
<evidence type="ECO:0000313" key="4">
    <source>
        <dbReference type="EMBL" id="QKX62594.1"/>
    </source>
</evidence>
<evidence type="ECO:0000313" key="5">
    <source>
        <dbReference type="Proteomes" id="UP000509510"/>
    </source>
</evidence>
<dbReference type="SUPFAM" id="SSF56672">
    <property type="entry name" value="DNA/RNA polymerases"/>
    <property type="match status" value="1"/>
</dbReference>
<evidence type="ECO:0008006" key="6">
    <source>
        <dbReference type="Google" id="ProtNLM"/>
    </source>
</evidence>
<feature type="domain" description="RNase H type-1" evidence="3">
    <location>
        <begin position="1618"/>
        <end position="1754"/>
    </location>
</feature>
<feature type="region of interest" description="Disordered" evidence="1">
    <location>
        <begin position="978"/>
        <end position="1009"/>
    </location>
</feature>